<name>A0AAW0IK89_MYOGA</name>
<sequence>MSKIWGEKKHCHSFVRSLPGKSPLLRLPCSFELNNLKAPCLLSNGLVLKQSTEKQPAARASHQKGKESIASRGWMCVRNATVWSPVPLPDPCALSPQRTPWFNGWGFNLPRGQSLLDKWNLIPEGIDILMTHGPPLGFRDWVPKELQRVGCVELLNTVQRRVRPKLHVFGGIHEGYGIMTDGYTTYINASTCTVSFQPTNPPIIFDLPNPQGS</sequence>
<proteinExistence type="predicted"/>
<dbReference type="EMBL" id="JBBHLL010000117">
    <property type="protein sequence ID" value="KAK7815030.1"/>
    <property type="molecule type" value="Genomic_DNA"/>
</dbReference>
<dbReference type="InterPro" id="IPR051693">
    <property type="entry name" value="UPF0046_metallophosphoest"/>
</dbReference>
<dbReference type="Proteomes" id="UP001488838">
    <property type="component" value="Unassembled WGS sequence"/>
</dbReference>
<dbReference type="Gene3D" id="3.60.21.10">
    <property type="match status" value="1"/>
</dbReference>
<evidence type="ECO:0000313" key="2">
    <source>
        <dbReference type="Proteomes" id="UP001488838"/>
    </source>
</evidence>
<dbReference type="InterPro" id="IPR029052">
    <property type="entry name" value="Metallo-depent_PP-like"/>
</dbReference>
<evidence type="ECO:0000313" key="1">
    <source>
        <dbReference type="EMBL" id="KAK7815030.1"/>
    </source>
</evidence>
<dbReference type="AlphaFoldDB" id="A0AAW0IK89"/>
<comment type="caution">
    <text evidence="1">The sequence shown here is derived from an EMBL/GenBank/DDBJ whole genome shotgun (WGS) entry which is preliminary data.</text>
</comment>
<gene>
    <name evidence="1" type="ORF">U0070_024373</name>
</gene>
<dbReference type="SUPFAM" id="SSF56300">
    <property type="entry name" value="Metallo-dependent phosphatases"/>
    <property type="match status" value="1"/>
</dbReference>
<keyword evidence="2" id="KW-1185">Reference proteome</keyword>
<reference evidence="1 2" key="1">
    <citation type="journal article" date="2023" name="bioRxiv">
        <title>Conserved and derived expression patterns and positive selection on dental genes reveal complex evolutionary context of ever-growing rodent molars.</title>
        <authorList>
            <person name="Calamari Z.T."/>
            <person name="Song A."/>
            <person name="Cohen E."/>
            <person name="Akter M."/>
            <person name="Roy R.D."/>
            <person name="Hallikas O."/>
            <person name="Christensen M.M."/>
            <person name="Li P."/>
            <person name="Marangoni P."/>
            <person name="Jernvall J."/>
            <person name="Klein O.D."/>
        </authorList>
    </citation>
    <scope>NUCLEOTIDE SEQUENCE [LARGE SCALE GENOMIC DNA]</scope>
    <source>
        <strain evidence="1">V071</strain>
    </source>
</reference>
<dbReference type="PANTHER" id="PTHR12905">
    <property type="entry name" value="METALLOPHOSPHOESTERASE"/>
    <property type="match status" value="1"/>
</dbReference>
<dbReference type="PANTHER" id="PTHR12905:SF13">
    <property type="entry name" value="METALLOPHOSPHOESTERASE MPPED2"/>
    <property type="match status" value="1"/>
</dbReference>
<dbReference type="CDD" id="cd07379">
    <property type="entry name" value="MPP_239FB"/>
    <property type="match status" value="1"/>
</dbReference>
<organism evidence="1 2">
    <name type="scientific">Myodes glareolus</name>
    <name type="common">Bank vole</name>
    <name type="synonym">Clethrionomys glareolus</name>
    <dbReference type="NCBI Taxonomy" id="447135"/>
    <lineage>
        <taxon>Eukaryota</taxon>
        <taxon>Metazoa</taxon>
        <taxon>Chordata</taxon>
        <taxon>Craniata</taxon>
        <taxon>Vertebrata</taxon>
        <taxon>Euteleostomi</taxon>
        <taxon>Mammalia</taxon>
        <taxon>Eutheria</taxon>
        <taxon>Euarchontoglires</taxon>
        <taxon>Glires</taxon>
        <taxon>Rodentia</taxon>
        <taxon>Myomorpha</taxon>
        <taxon>Muroidea</taxon>
        <taxon>Cricetidae</taxon>
        <taxon>Arvicolinae</taxon>
        <taxon>Myodes</taxon>
    </lineage>
</organism>
<accession>A0AAW0IK89</accession>
<protein>
    <submittedName>
        <fullName evidence="1">Uncharacterized protein</fullName>
    </submittedName>
</protein>